<dbReference type="Proteomes" id="UP000275078">
    <property type="component" value="Unassembled WGS sequence"/>
</dbReference>
<sequence length="171" mass="19324">MFWNSSVIGWSIRSSTILSFYDPRLLVFAHLFLFEKQLRESPSQIWSERMTVHLSTLLYPLGGCVPSRGEGILSSFMGSSFAKWSGTGSFDPSSSRKERCRIHMEPRRKHACFYPSSESGKISVAVAEICGFSGSVVFGPHHDLLGLCCRLRIVCVNTFMFWIFSVLQVQK</sequence>
<dbReference type="EMBL" id="ML119667">
    <property type="protein sequence ID" value="RPA83079.1"/>
    <property type="molecule type" value="Genomic_DNA"/>
</dbReference>
<gene>
    <name evidence="1" type="ORF">BJ508DRAFT_78555</name>
</gene>
<protein>
    <submittedName>
        <fullName evidence="1">Uncharacterized protein</fullName>
    </submittedName>
</protein>
<proteinExistence type="predicted"/>
<accession>A0A3N4IAH8</accession>
<evidence type="ECO:0000313" key="1">
    <source>
        <dbReference type="EMBL" id="RPA83079.1"/>
    </source>
</evidence>
<organism evidence="1 2">
    <name type="scientific">Ascobolus immersus RN42</name>
    <dbReference type="NCBI Taxonomy" id="1160509"/>
    <lineage>
        <taxon>Eukaryota</taxon>
        <taxon>Fungi</taxon>
        <taxon>Dikarya</taxon>
        <taxon>Ascomycota</taxon>
        <taxon>Pezizomycotina</taxon>
        <taxon>Pezizomycetes</taxon>
        <taxon>Pezizales</taxon>
        <taxon>Ascobolaceae</taxon>
        <taxon>Ascobolus</taxon>
    </lineage>
</organism>
<dbReference type="AlphaFoldDB" id="A0A3N4IAH8"/>
<evidence type="ECO:0000313" key="2">
    <source>
        <dbReference type="Proteomes" id="UP000275078"/>
    </source>
</evidence>
<keyword evidence="2" id="KW-1185">Reference proteome</keyword>
<reference evidence="1 2" key="1">
    <citation type="journal article" date="2018" name="Nat. Ecol. Evol.">
        <title>Pezizomycetes genomes reveal the molecular basis of ectomycorrhizal truffle lifestyle.</title>
        <authorList>
            <person name="Murat C."/>
            <person name="Payen T."/>
            <person name="Noel B."/>
            <person name="Kuo A."/>
            <person name="Morin E."/>
            <person name="Chen J."/>
            <person name="Kohler A."/>
            <person name="Krizsan K."/>
            <person name="Balestrini R."/>
            <person name="Da Silva C."/>
            <person name="Montanini B."/>
            <person name="Hainaut M."/>
            <person name="Levati E."/>
            <person name="Barry K.W."/>
            <person name="Belfiori B."/>
            <person name="Cichocki N."/>
            <person name="Clum A."/>
            <person name="Dockter R.B."/>
            <person name="Fauchery L."/>
            <person name="Guy J."/>
            <person name="Iotti M."/>
            <person name="Le Tacon F."/>
            <person name="Lindquist E.A."/>
            <person name="Lipzen A."/>
            <person name="Malagnac F."/>
            <person name="Mello A."/>
            <person name="Molinier V."/>
            <person name="Miyauchi S."/>
            <person name="Poulain J."/>
            <person name="Riccioni C."/>
            <person name="Rubini A."/>
            <person name="Sitrit Y."/>
            <person name="Splivallo R."/>
            <person name="Traeger S."/>
            <person name="Wang M."/>
            <person name="Zifcakova L."/>
            <person name="Wipf D."/>
            <person name="Zambonelli A."/>
            <person name="Paolocci F."/>
            <person name="Nowrousian M."/>
            <person name="Ottonello S."/>
            <person name="Baldrian P."/>
            <person name="Spatafora J.W."/>
            <person name="Henrissat B."/>
            <person name="Nagy L.G."/>
            <person name="Aury J.M."/>
            <person name="Wincker P."/>
            <person name="Grigoriev I.V."/>
            <person name="Bonfante P."/>
            <person name="Martin F.M."/>
        </authorList>
    </citation>
    <scope>NUCLEOTIDE SEQUENCE [LARGE SCALE GENOMIC DNA]</scope>
    <source>
        <strain evidence="1 2">RN42</strain>
    </source>
</reference>
<name>A0A3N4IAH8_ASCIM</name>